<name>L1K3T7_GUITC</name>
<accession>L1K3T7</accession>
<evidence type="ECO:0000313" key="2">
    <source>
        <dbReference type="EnsemblProtists" id="EKX55135"/>
    </source>
</evidence>
<dbReference type="Proteomes" id="UP000011087">
    <property type="component" value="Unassembled WGS sequence"/>
</dbReference>
<organism evidence="1">
    <name type="scientific">Guillardia theta (strain CCMP2712)</name>
    <name type="common">Cryptophyte</name>
    <dbReference type="NCBI Taxonomy" id="905079"/>
    <lineage>
        <taxon>Eukaryota</taxon>
        <taxon>Cryptophyceae</taxon>
        <taxon>Pyrenomonadales</taxon>
        <taxon>Geminigeraceae</taxon>
        <taxon>Guillardia</taxon>
    </lineage>
</organism>
<dbReference type="RefSeq" id="XP_005842115.1">
    <property type="nucleotide sequence ID" value="XM_005842058.1"/>
</dbReference>
<protein>
    <submittedName>
        <fullName evidence="1 2">Uncharacterized protein</fullName>
    </submittedName>
</protein>
<dbReference type="GeneID" id="17311831"/>
<dbReference type="EnsemblProtists" id="EKX55135">
    <property type="protein sequence ID" value="EKX55135"/>
    <property type="gene ID" value="GUITHDRAFT_149710"/>
</dbReference>
<dbReference type="KEGG" id="gtt:GUITHDRAFT_149710"/>
<reference evidence="3" key="2">
    <citation type="submission" date="2012-11" db="EMBL/GenBank/DDBJ databases">
        <authorList>
            <person name="Kuo A."/>
            <person name="Curtis B.A."/>
            <person name="Tanifuji G."/>
            <person name="Burki F."/>
            <person name="Gruber A."/>
            <person name="Irimia M."/>
            <person name="Maruyama S."/>
            <person name="Arias M.C."/>
            <person name="Ball S.G."/>
            <person name="Gile G.H."/>
            <person name="Hirakawa Y."/>
            <person name="Hopkins J.F."/>
            <person name="Rensing S.A."/>
            <person name="Schmutz J."/>
            <person name="Symeonidi A."/>
            <person name="Elias M."/>
            <person name="Eveleigh R.J."/>
            <person name="Herman E.K."/>
            <person name="Klute M.J."/>
            <person name="Nakayama T."/>
            <person name="Obornik M."/>
            <person name="Reyes-Prieto A."/>
            <person name="Armbrust E.V."/>
            <person name="Aves S.J."/>
            <person name="Beiko R.G."/>
            <person name="Coutinho P."/>
            <person name="Dacks J.B."/>
            <person name="Durnford D.G."/>
            <person name="Fast N.M."/>
            <person name="Green B.R."/>
            <person name="Grisdale C."/>
            <person name="Hempe F."/>
            <person name="Henrissat B."/>
            <person name="Hoppner M.P."/>
            <person name="Ishida K.-I."/>
            <person name="Kim E."/>
            <person name="Koreny L."/>
            <person name="Kroth P.G."/>
            <person name="Liu Y."/>
            <person name="Malik S.-B."/>
            <person name="Maier U.G."/>
            <person name="McRose D."/>
            <person name="Mock T."/>
            <person name="Neilson J.A."/>
            <person name="Onodera N.T."/>
            <person name="Poole A.M."/>
            <person name="Pritham E.J."/>
            <person name="Richards T.A."/>
            <person name="Rocap G."/>
            <person name="Roy S.W."/>
            <person name="Sarai C."/>
            <person name="Schaack S."/>
            <person name="Shirato S."/>
            <person name="Slamovits C.H."/>
            <person name="Spencer D.F."/>
            <person name="Suzuki S."/>
            <person name="Worden A.Z."/>
            <person name="Zauner S."/>
            <person name="Barry K."/>
            <person name="Bell C."/>
            <person name="Bharti A.K."/>
            <person name="Crow J.A."/>
            <person name="Grimwood J."/>
            <person name="Kramer R."/>
            <person name="Lindquist E."/>
            <person name="Lucas S."/>
            <person name="Salamov A."/>
            <person name="McFadden G.I."/>
            <person name="Lane C.E."/>
            <person name="Keeling P.J."/>
            <person name="Gray M.W."/>
            <person name="Grigoriev I.V."/>
            <person name="Archibald J.M."/>
        </authorList>
    </citation>
    <scope>NUCLEOTIDE SEQUENCE</scope>
    <source>
        <strain evidence="3">CCMP2712</strain>
    </source>
</reference>
<dbReference type="PaxDb" id="55529-EKX55135"/>
<evidence type="ECO:0000313" key="3">
    <source>
        <dbReference type="Proteomes" id="UP000011087"/>
    </source>
</evidence>
<reference evidence="1 3" key="1">
    <citation type="journal article" date="2012" name="Nature">
        <title>Algal genomes reveal evolutionary mosaicism and the fate of nucleomorphs.</title>
        <authorList>
            <consortium name="DOE Joint Genome Institute"/>
            <person name="Curtis B.A."/>
            <person name="Tanifuji G."/>
            <person name="Burki F."/>
            <person name="Gruber A."/>
            <person name="Irimia M."/>
            <person name="Maruyama S."/>
            <person name="Arias M.C."/>
            <person name="Ball S.G."/>
            <person name="Gile G.H."/>
            <person name="Hirakawa Y."/>
            <person name="Hopkins J.F."/>
            <person name="Kuo A."/>
            <person name="Rensing S.A."/>
            <person name="Schmutz J."/>
            <person name="Symeonidi A."/>
            <person name="Elias M."/>
            <person name="Eveleigh R.J."/>
            <person name="Herman E.K."/>
            <person name="Klute M.J."/>
            <person name="Nakayama T."/>
            <person name="Obornik M."/>
            <person name="Reyes-Prieto A."/>
            <person name="Armbrust E.V."/>
            <person name="Aves S.J."/>
            <person name="Beiko R.G."/>
            <person name="Coutinho P."/>
            <person name="Dacks J.B."/>
            <person name="Durnford D.G."/>
            <person name="Fast N.M."/>
            <person name="Green B.R."/>
            <person name="Grisdale C.J."/>
            <person name="Hempel F."/>
            <person name="Henrissat B."/>
            <person name="Hoppner M.P."/>
            <person name="Ishida K."/>
            <person name="Kim E."/>
            <person name="Koreny L."/>
            <person name="Kroth P.G."/>
            <person name="Liu Y."/>
            <person name="Malik S.B."/>
            <person name="Maier U.G."/>
            <person name="McRose D."/>
            <person name="Mock T."/>
            <person name="Neilson J.A."/>
            <person name="Onodera N.T."/>
            <person name="Poole A.M."/>
            <person name="Pritham E.J."/>
            <person name="Richards T.A."/>
            <person name="Rocap G."/>
            <person name="Roy S.W."/>
            <person name="Sarai C."/>
            <person name="Schaack S."/>
            <person name="Shirato S."/>
            <person name="Slamovits C.H."/>
            <person name="Spencer D.F."/>
            <person name="Suzuki S."/>
            <person name="Worden A.Z."/>
            <person name="Zauner S."/>
            <person name="Barry K."/>
            <person name="Bell C."/>
            <person name="Bharti A.K."/>
            <person name="Crow J.A."/>
            <person name="Grimwood J."/>
            <person name="Kramer R."/>
            <person name="Lindquist E."/>
            <person name="Lucas S."/>
            <person name="Salamov A."/>
            <person name="McFadden G.I."/>
            <person name="Lane C.E."/>
            <person name="Keeling P.J."/>
            <person name="Gray M.W."/>
            <person name="Grigoriev I.V."/>
            <person name="Archibald J.M."/>
        </authorList>
    </citation>
    <scope>NUCLEOTIDE SEQUENCE</scope>
    <source>
        <strain evidence="1 3">CCMP2712</strain>
    </source>
</reference>
<sequence>MYGKQQRTMLSGIGPMPINPGPDLVCRMAARSFAQVKPRSMLICLSGNEEPHDTDSP</sequence>
<dbReference type="EMBL" id="JH992965">
    <property type="protein sequence ID" value="EKX55135.1"/>
    <property type="molecule type" value="Genomic_DNA"/>
</dbReference>
<dbReference type="AlphaFoldDB" id="L1K3T7"/>
<dbReference type="HOGENOM" id="CLU_3000475_0_0_1"/>
<keyword evidence="3" id="KW-1185">Reference proteome</keyword>
<gene>
    <name evidence="1" type="ORF">GUITHDRAFT_149710</name>
</gene>
<reference evidence="2" key="3">
    <citation type="submission" date="2016-03" db="UniProtKB">
        <authorList>
            <consortium name="EnsemblProtists"/>
        </authorList>
    </citation>
    <scope>IDENTIFICATION</scope>
</reference>
<evidence type="ECO:0000313" key="1">
    <source>
        <dbReference type="EMBL" id="EKX55135.1"/>
    </source>
</evidence>
<proteinExistence type="predicted"/>